<keyword evidence="2" id="KW-1185">Reference proteome</keyword>
<dbReference type="Proteomes" id="UP001597189">
    <property type="component" value="Unassembled WGS sequence"/>
</dbReference>
<evidence type="ECO:0000313" key="1">
    <source>
        <dbReference type="EMBL" id="MFD1454542.1"/>
    </source>
</evidence>
<gene>
    <name evidence="1" type="ORF">ACFQ44_02455</name>
</gene>
<comment type="caution">
    <text evidence="1">The sequence shown here is derived from an EMBL/GenBank/DDBJ whole genome shotgun (WGS) entry which is preliminary data.</text>
</comment>
<sequence length="60" mass="6731">MQKRLATVAFTGPLKLKRESVAPKTVEVVADVDLTTGEVKLRVSDRDLQKLRQDAEHSVR</sequence>
<reference evidence="2" key="1">
    <citation type="journal article" date="2019" name="Int. J. Syst. Evol. Microbiol.">
        <title>The Global Catalogue of Microorganisms (GCM) 10K type strain sequencing project: providing services to taxonomists for standard genome sequencing and annotation.</title>
        <authorList>
            <consortium name="The Broad Institute Genomics Platform"/>
            <consortium name="The Broad Institute Genome Sequencing Center for Infectious Disease"/>
            <person name="Wu L."/>
            <person name="Ma J."/>
        </authorList>
    </citation>
    <scope>NUCLEOTIDE SEQUENCE [LARGE SCALE GENOMIC DNA]</scope>
    <source>
        <strain evidence="2">CCM 8979</strain>
    </source>
</reference>
<dbReference type="EMBL" id="JBHTOD010000002">
    <property type="protein sequence ID" value="MFD1454542.1"/>
    <property type="molecule type" value="Genomic_DNA"/>
</dbReference>
<name>A0ABW4D3H4_9LACO</name>
<evidence type="ECO:0000313" key="2">
    <source>
        <dbReference type="Proteomes" id="UP001597189"/>
    </source>
</evidence>
<protein>
    <submittedName>
        <fullName evidence="1">Uncharacterized protein</fullName>
    </submittedName>
</protein>
<organism evidence="1 2">
    <name type="scientific">Levilactobacillus lanxiensis</name>
    <dbReference type="NCBI Taxonomy" id="2799568"/>
    <lineage>
        <taxon>Bacteria</taxon>
        <taxon>Bacillati</taxon>
        <taxon>Bacillota</taxon>
        <taxon>Bacilli</taxon>
        <taxon>Lactobacillales</taxon>
        <taxon>Lactobacillaceae</taxon>
        <taxon>Levilactobacillus</taxon>
    </lineage>
</organism>
<accession>A0ABW4D3H4</accession>
<dbReference type="RefSeq" id="WP_203643479.1">
    <property type="nucleotide sequence ID" value="NZ_BOLN01000002.1"/>
</dbReference>
<proteinExistence type="predicted"/>